<protein>
    <submittedName>
        <fullName evidence="2">RimJ/RimL family protein N-acetyltransferase</fullName>
    </submittedName>
</protein>
<evidence type="ECO:0000313" key="3">
    <source>
        <dbReference type="Proteomes" id="UP000529783"/>
    </source>
</evidence>
<dbReference type="PANTHER" id="PTHR43792">
    <property type="entry name" value="GNAT FAMILY, PUTATIVE (AFU_ORTHOLOGUE AFUA_3G00765)-RELATED-RELATED"/>
    <property type="match status" value="1"/>
</dbReference>
<dbReference type="InterPro" id="IPR051531">
    <property type="entry name" value="N-acetyltransferase"/>
</dbReference>
<evidence type="ECO:0000313" key="2">
    <source>
        <dbReference type="EMBL" id="NYD46167.1"/>
    </source>
</evidence>
<comment type="caution">
    <text evidence="2">The sequence shown here is derived from an EMBL/GenBank/DDBJ whole genome shotgun (WGS) entry which is preliminary data.</text>
</comment>
<feature type="domain" description="N-acetyltransferase" evidence="1">
    <location>
        <begin position="10"/>
        <end position="179"/>
    </location>
</feature>
<dbReference type="PANTHER" id="PTHR43792:SF16">
    <property type="entry name" value="N-ACETYLTRANSFERASE DOMAIN-CONTAINING PROTEIN"/>
    <property type="match status" value="1"/>
</dbReference>
<keyword evidence="2" id="KW-0808">Transferase</keyword>
<dbReference type="InterPro" id="IPR000182">
    <property type="entry name" value="GNAT_dom"/>
</dbReference>
<keyword evidence="3" id="KW-1185">Reference proteome</keyword>
<dbReference type="PROSITE" id="PS51186">
    <property type="entry name" value="GNAT"/>
    <property type="match status" value="1"/>
</dbReference>
<dbReference type="Proteomes" id="UP000529783">
    <property type="component" value="Unassembled WGS sequence"/>
</dbReference>
<dbReference type="RefSeq" id="WP_179843465.1">
    <property type="nucleotide sequence ID" value="NZ_JACCBA010000001.1"/>
</dbReference>
<reference evidence="2 3" key="1">
    <citation type="submission" date="2020-07" db="EMBL/GenBank/DDBJ databases">
        <title>Sequencing the genomes of 1000 actinobacteria strains.</title>
        <authorList>
            <person name="Klenk H.-P."/>
        </authorList>
    </citation>
    <scope>NUCLEOTIDE SEQUENCE [LARGE SCALE GENOMIC DNA]</scope>
    <source>
        <strain evidence="2 3">DSM 40398</strain>
    </source>
</reference>
<dbReference type="Gene3D" id="3.40.630.30">
    <property type="match status" value="1"/>
</dbReference>
<dbReference type="GO" id="GO:0016747">
    <property type="term" value="F:acyltransferase activity, transferring groups other than amino-acyl groups"/>
    <property type="evidence" value="ECO:0007669"/>
    <property type="project" value="InterPro"/>
</dbReference>
<dbReference type="AlphaFoldDB" id="A0A7Y9EEJ4"/>
<name>A0A7Y9EEJ4_9ACTN</name>
<dbReference type="EMBL" id="JACCBA010000001">
    <property type="protein sequence ID" value="NYD46167.1"/>
    <property type="molecule type" value="Genomic_DNA"/>
</dbReference>
<sequence length="194" mass="21831">MRVFLTTDRLLLRRFTEDDLDDLVWLHGDPEVVRFLTGGRPTPRAHLRDQTLAKILAWYEQGPLSRWAAVELSSGDFIGWFALEPGDGHDLRQAELGYCLRAASWGRGYATEASRALIAKAFTDLGVHRVFAQTMAVNAASRRVMEKCGLIYLRTFHQHWDDPIPGTEHGEVEYELLRADWIRRVGPGGGGLGS</sequence>
<accession>A0A7Y9EEJ4</accession>
<proteinExistence type="predicted"/>
<dbReference type="SUPFAM" id="SSF55729">
    <property type="entry name" value="Acyl-CoA N-acyltransferases (Nat)"/>
    <property type="match status" value="1"/>
</dbReference>
<dbReference type="InterPro" id="IPR016181">
    <property type="entry name" value="Acyl_CoA_acyltransferase"/>
</dbReference>
<organism evidence="2 3">
    <name type="scientific">Actinomadura luteofluorescens</name>
    <dbReference type="NCBI Taxonomy" id="46163"/>
    <lineage>
        <taxon>Bacteria</taxon>
        <taxon>Bacillati</taxon>
        <taxon>Actinomycetota</taxon>
        <taxon>Actinomycetes</taxon>
        <taxon>Streptosporangiales</taxon>
        <taxon>Thermomonosporaceae</taxon>
        <taxon>Actinomadura</taxon>
    </lineage>
</organism>
<gene>
    <name evidence="2" type="ORF">BJY14_002150</name>
</gene>
<evidence type="ECO:0000259" key="1">
    <source>
        <dbReference type="PROSITE" id="PS51186"/>
    </source>
</evidence>
<dbReference type="Pfam" id="PF13302">
    <property type="entry name" value="Acetyltransf_3"/>
    <property type="match status" value="1"/>
</dbReference>